<organism evidence="2 3">
    <name type="scientific">Posidoniimonas corsicana</name>
    <dbReference type="NCBI Taxonomy" id="1938618"/>
    <lineage>
        <taxon>Bacteria</taxon>
        <taxon>Pseudomonadati</taxon>
        <taxon>Planctomycetota</taxon>
        <taxon>Planctomycetia</taxon>
        <taxon>Pirellulales</taxon>
        <taxon>Lacipirellulaceae</taxon>
        <taxon>Posidoniimonas</taxon>
    </lineage>
</organism>
<proteinExistence type="predicted"/>
<protein>
    <recommendedName>
        <fullName evidence="1">PPM-type phosphatase domain-containing protein</fullName>
    </recommendedName>
</protein>
<reference evidence="2 3" key="1">
    <citation type="submission" date="2019-02" db="EMBL/GenBank/DDBJ databases">
        <title>Deep-cultivation of Planctomycetes and their phenomic and genomic characterization uncovers novel biology.</title>
        <authorList>
            <person name="Wiegand S."/>
            <person name="Jogler M."/>
            <person name="Boedeker C."/>
            <person name="Pinto D."/>
            <person name="Vollmers J."/>
            <person name="Rivas-Marin E."/>
            <person name="Kohn T."/>
            <person name="Peeters S.H."/>
            <person name="Heuer A."/>
            <person name="Rast P."/>
            <person name="Oberbeckmann S."/>
            <person name="Bunk B."/>
            <person name="Jeske O."/>
            <person name="Meyerdierks A."/>
            <person name="Storesund J.E."/>
            <person name="Kallscheuer N."/>
            <person name="Luecker S."/>
            <person name="Lage O.M."/>
            <person name="Pohl T."/>
            <person name="Merkel B.J."/>
            <person name="Hornburger P."/>
            <person name="Mueller R.-W."/>
            <person name="Bruemmer F."/>
            <person name="Labrenz M."/>
            <person name="Spormann A.M."/>
            <person name="Op Den Camp H."/>
            <person name="Overmann J."/>
            <person name="Amann R."/>
            <person name="Jetten M.S.M."/>
            <person name="Mascher T."/>
            <person name="Medema M.H."/>
            <person name="Devos D.P."/>
            <person name="Kaster A.-K."/>
            <person name="Ovreas L."/>
            <person name="Rohde M."/>
            <person name="Galperin M.Y."/>
            <person name="Jogler C."/>
        </authorList>
    </citation>
    <scope>NUCLEOTIDE SEQUENCE [LARGE SCALE GENOMIC DNA]</scope>
    <source>
        <strain evidence="2 3">KOR34</strain>
    </source>
</reference>
<dbReference type="Proteomes" id="UP000316714">
    <property type="component" value="Unassembled WGS sequence"/>
</dbReference>
<accession>A0A5C5VG37</accession>
<sequence>MWRHIAGSVRGASHERGGEPCQDTHIACVIDSAWGPGMVACVADGAGSASDSQHGSQIACEAIAAKARQHYERVGGFQIVSRDDAIVWCDHARSEINRRAEADGKQPRDYACTLSAALLSERGSAFLQIGDGAIVARRGGVYGVVFWPQSGEYANSTNFLTQEGYQDQLEFLASPSTFGEVALFTDGLERLALSFEGQTAHAPFFDPLLQAVRQTDDLEGLNQGLHGFLTSEVVQNRSDDDKTLVLAAKNPG</sequence>
<keyword evidence="3" id="KW-1185">Reference proteome</keyword>
<dbReference type="EMBL" id="SIHJ01000001">
    <property type="protein sequence ID" value="TWT37604.1"/>
    <property type="molecule type" value="Genomic_DNA"/>
</dbReference>
<dbReference type="InterPro" id="IPR036457">
    <property type="entry name" value="PPM-type-like_dom_sf"/>
</dbReference>
<dbReference type="AlphaFoldDB" id="A0A5C5VG37"/>
<dbReference type="OrthoDB" id="9805674at2"/>
<evidence type="ECO:0000313" key="3">
    <source>
        <dbReference type="Proteomes" id="UP000316714"/>
    </source>
</evidence>
<dbReference type="SUPFAM" id="SSF81606">
    <property type="entry name" value="PP2C-like"/>
    <property type="match status" value="1"/>
</dbReference>
<comment type="caution">
    <text evidence="2">The sequence shown here is derived from an EMBL/GenBank/DDBJ whole genome shotgun (WGS) entry which is preliminary data.</text>
</comment>
<feature type="domain" description="PPM-type phosphatase" evidence="1">
    <location>
        <begin position="10"/>
        <end position="229"/>
    </location>
</feature>
<dbReference type="Pfam" id="PF13672">
    <property type="entry name" value="PP2C_2"/>
    <property type="match status" value="1"/>
</dbReference>
<dbReference type="InterPro" id="IPR001932">
    <property type="entry name" value="PPM-type_phosphatase-like_dom"/>
</dbReference>
<name>A0A5C5VG37_9BACT</name>
<evidence type="ECO:0000313" key="2">
    <source>
        <dbReference type="EMBL" id="TWT37604.1"/>
    </source>
</evidence>
<dbReference type="RefSeq" id="WP_146564929.1">
    <property type="nucleotide sequence ID" value="NZ_SIHJ01000001.1"/>
</dbReference>
<gene>
    <name evidence="2" type="ORF">KOR34_25580</name>
</gene>
<evidence type="ECO:0000259" key="1">
    <source>
        <dbReference type="Pfam" id="PF13672"/>
    </source>
</evidence>
<dbReference type="Gene3D" id="3.60.40.10">
    <property type="entry name" value="PPM-type phosphatase domain"/>
    <property type="match status" value="1"/>
</dbReference>